<dbReference type="PANTHER" id="PTHR43133:SF50">
    <property type="entry name" value="ECF RNA POLYMERASE SIGMA FACTOR SIGM"/>
    <property type="match status" value="1"/>
</dbReference>
<reference evidence="8 9" key="1">
    <citation type="submission" date="2019-06" db="EMBL/GenBank/DDBJ databases">
        <title>Sequencing the genomes of 1000 actinobacteria strains.</title>
        <authorList>
            <person name="Klenk H.-P."/>
        </authorList>
    </citation>
    <scope>NUCLEOTIDE SEQUENCE [LARGE SCALE GENOMIC DNA]</scope>
    <source>
        <strain evidence="8 9">DSM 43186</strain>
    </source>
</reference>
<accession>A0A543J401</accession>
<dbReference type="PANTHER" id="PTHR43133">
    <property type="entry name" value="RNA POLYMERASE ECF-TYPE SIGMA FACTO"/>
    <property type="match status" value="1"/>
</dbReference>
<dbReference type="AlphaFoldDB" id="A0A543J401"/>
<keyword evidence="4" id="KW-0238">DNA-binding</keyword>
<protein>
    <submittedName>
        <fullName evidence="8">RNA polymerase sigma-70 factor (Sigma-E family)</fullName>
    </submittedName>
</protein>
<dbReference type="InterPro" id="IPR013325">
    <property type="entry name" value="RNA_pol_sigma_r2"/>
</dbReference>
<organism evidence="8 9">
    <name type="scientific">Thermopolyspora flexuosa</name>
    <dbReference type="NCBI Taxonomy" id="103836"/>
    <lineage>
        <taxon>Bacteria</taxon>
        <taxon>Bacillati</taxon>
        <taxon>Actinomycetota</taxon>
        <taxon>Actinomycetes</taxon>
        <taxon>Streptosporangiales</taxon>
        <taxon>Streptosporangiaceae</taxon>
        <taxon>Thermopolyspora</taxon>
    </lineage>
</organism>
<comment type="similarity">
    <text evidence="1">Belongs to the sigma-70 factor family. ECF subfamily.</text>
</comment>
<evidence type="ECO:0000256" key="3">
    <source>
        <dbReference type="ARBA" id="ARBA00023082"/>
    </source>
</evidence>
<evidence type="ECO:0000256" key="1">
    <source>
        <dbReference type="ARBA" id="ARBA00010641"/>
    </source>
</evidence>
<name>A0A543J401_9ACTN</name>
<dbReference type="InterPro" id="IPR014284">
    <property type="entry name" value="RNA_pol_sigma-70_dom"/>
</dbReference>
<gene>
    <name evidence="8" type="ORF">FHX40_4334</name>
</gene>
<dbReference type="Gene3D" id="1.10.10.10">
    <property type="entry name" value="Winged helix-like DNA-binding domain superfamily/Winged helix DNA-binding domain"/>
    <property type="match status" value="1"/>
</dbReference>
<feature type="domain" description="RNA polymerase sigma factor 70 region 4 type 2" evidence="7">
    <location>
        <begin position="126"/>
        <end position="178"/>
    </location>
</feature>
<evidence type="ECO:0000313" key="9">
    <source>
        <dbReference type="Proteomes" id="UP000319213"/>
    </source>
</evidence>
<evidence type="ECO:0000313" key="8">
    <source>
        <dbReference type="EMBL" id="TQM77566.1"/>
    </source>
</evidence>
<dbReference type="NCBIfam" id="TIGR02937">
    <property type="entry name" value="sigma70-ECF"/>
    <property type="match status" value="1"/>
</dbReference>
<dbReference type="Proteomes" id="UP000319213">
    <property type="component" value="Unassembled WGS sequence"/>
</dbReference>
<sequence length="187" mass="21250">MGARRRLWNMQAEILDLGPSRGAPEADDAISALYAEHALGLTRLALIMVGDRETAEDVVQEAFLGLHRRYHRLRHPDNALVYLRSAVLNASRSVLRRRRLPSFFARTYEPPVWSAESAAMLDAERRAVLAALHRLPRRQREALVLRYYAELSEEETARVMGVSRGTVKSTTHRALAALGRLLEERDR</sequence>
<feature type="domain" description="RNA polymerase sigma-70 region 2" evidence="6">
    <location>
        <begin position="33"/>
        <end position="99"/>
    </location>
</feature>
<keyword evidence="3" id="KW-0731">Sigma factor</keyword>
<dbReference type="Pfam" id="PF04542">
    <property type="entry name" value="Sigma70_r2"/>
    <property type="match status" value="1"/>
</dbReference>
<dbReference type="GO" id="GO:0003677">
    <property type="term" value="F:DNA binding"/>
    <property type="evidence" value="ECO:0007669"/>
    <property type="project" value="UniProtKB-KW"/>
</dbReference>
<evidence type="ECO:0000256" key="2">
    <source>
        <dbReference type="ARBA" id="ARBA00023015"/>
    </source>
</evidence>
<dbReference type="InterPro" id="IPR013324">
    <property type="entry name" value="RNA_pol_sigma_r3/r4-like"/>
</dbReference>
<dbReference type="NCBIfam" id="TIGR02983">
    <property type="entry name" value="SigE-fam_strep"/>
    <property type="match status" value="1"/>
</dbReference>
<dbReference type="EMBL" id="VFPQ01000001">
    <property type="protein sequence ID" value="TQM77566.1"/>
    <property type="molecule type" value="Genomic_DNA"/>
</dbReference>
<dbReference type="SUPFAM" id="SSF88659">
    <property type="entry name" value="Sigma3 and sigma4 domains of RNA polymerase sigma factors"/>
    <property type="match status" value="1"/>
</dbReference>
<evidence type="ECO:0000259" key="6">
    <source>
        <dbReference type="Pfam" id="PF04542"/>
    </source>
</evidence>
<dbReference type="GO" id="GO:0016987">
    <property type="term" value="F:sigma factor activity"/>
    <property type="evidence" value="ECO:0007669"/>
    <property type="project" value="UniProtKB-KW"/>
</dbReference>
<dbReference type="InterPro" id="IPR036388">
    <property type="entry name" value="WH-like_DNA-bd_sf"/>
</dbReference>
<dbReference type="InterPro" id="IPR007627">
    <property type="entry name" value="RNA_pol_sigma70_r2"/>
</dbReference>
<dbReference type="InterPro" id="IPR014325">
    <property type="entry name" value="RNA_pol_sigma-E_actinobac"/>
</dbReference>
<evidence type="ECO:0000256" key="5">
    <source>
        <dbReference type="ARBA" id="ARBA00023163"/>
    </source>
</evidence>
<keyword evidence="9" id="KW-1185">Reference proteome</keyword>
<dbReference type="SUPFAM" id="SSF88946">
    <property type="entry name" value="Sigma2 domain of RNA polymerase sigma factors"/>
    <property type="match status" value="1"/>
</dbReference>
<dbReference type="GO" id="GO:0006352">
    <property type="term" value="P:DNA-templated transcription initiation"/>
    <property type="evidence" value="ECO:0007669"/>
    <property type="project" value="InterPro"/>
</dbReference>
<keyword evidence="5" id="KW-0804">Transcription</keyword>
<keyword evidence="2" id="KW-0805">Transcription regulation</keyword>
<proteinExistence type="inferred from homology"/>
<comment type="caution">
    <text evidence="8">The sequence shown here is derived from an EMBL/GenBank/DDBJ whole genome shotgun (WGS) entry which is preliminary data.</text>
</comment>
<dbReference type="InterPro" id="IPR039425">
    <property type="entry name" value="RNA_pol_sigma-70-like"/>
</dbReference>
<dbReference type="Gene3D" id="1.10.1740.10">
    <property type="match status" value="1"/>
</dbReference>
<dbReference type="CDD" id="cd06171">
    <property type="entry name" value="Sigma70_r4"/>
    <property type="match status" value="1"/>
</dbReference>
<evidence type="ECO:0000256" key="4">
    <source>
        <dbReference type="ARBA" id="ARBA00023125"/>
    </source>
</evidence>
<dbReference type="Pfam" id="PF08281">
    <property type="entry name" value="Sigma70_r4_2"/>
    <property type="match status" value="1"/>
</dbReference>
<dbReference type="InterPro" id="IPR013249">
    <property type="entry name" value="RNA_pol_sigma70_r4_t2"/>
</dbReference>
<evidence type="ECO:0000259" key="7">
    <source>
        <dbReference type="Pfam" id="PF08281"/>
    </source>
</evidence>